<evidence type="ECO:0000313" key="5">
    <source>
        <dbReference type="Proteomes" id="UP000820669"/>
    </source>
</evidence>
<dbReference type="PANTHER" id="PTHR37042">
    <property type="entry name" value="OUTER MEMBRANE PROTEIN RV1973"/>
    <property type="match status" value="1"/>
</dbReference>
<accession>A0ABX1SIY2</accession>
<keyword evidence="5" id="KW-1185">Reference proteome</keyword>
<dbReference type="EMBL" id="JAAXLA010000049">
    <property type="protein sequence ID" value="NMI00124.1"/>
    <property type="molecule type" value="Genomic_DNA"/>
</dbReference>
<evidence type="ECO:0000256" key="3">
    <source>
        <dbReference type="SAM" id="MobiDB-lite"/>
    </source>
</evidence>
<organism evidence="4 5">
    <name type="scientific">Pseudonocardia acidicola</name>
    <dbReference type="NCBI Taxonomy" id="2724939"/>
    <lineage>
        <taxon>Bacteria</taxon>
        <taxon>Bacillati</taxon>
        <taxon>Actinomycetota</taxon>
        <taxon>Actinomycetes</taxon>
        <taxon>Pseudonocardiales</taxon>
        <taxon>Pseudonocardiaceae</taxon>
        <taxon>Pseudonocardia</taxon>
    </lineage>
</organism>
<comment type="caution">
    <text evidence="4">The sequence shown here is derived from an EMBL/GenBank/DDBJ whole genome shotgun (WGS) entry which is preliminary data.</text>
</comment>
<comment type="subcellular location">
    <subcellularLocation>
        <location evidence="1">Membrane</location>
    </subcellularLocation>
</comment>
<sequence length="172" mass="17685">MDDPPAETAAAGASSDADADASPESAPDASAVAAAVLGVLLVREHDRAADRAAATATAEEVSSELLALGFQDSLAAIGRMLDRSTGPLRSQLTALSSTLTSLLQQGRVASDGRVTSSAIERIDADTAVVLVAAEALLKNTEIPNGQQRTYRIAVSLEHQGDRWLASSVDFVG</sequence>
<dbReference type="PANTHER" id="PTHR37042:SF4">
    <property type="entry name" value="OUTER MEMBRANE PROTEIN RV1973"/>
    <property type="match status" value="1"/>
</dbReference>
<gene>
    <name evidence="4" type="ORF">HF526_22830</name>
</gene>
<feature type="region of interest" description="Disordered" evidence="3">
    <location>
        <begin position="1"/>
        <end position="27"/>
    </location>
</feature>
<evidence type="ECO:0008006" key="6">
    <source>
        <dbReference type="Google" id="ProtNLM"/>
    </source>
</evidence>
<proteinExistence type="predicted"/>
<keyword evidence="2" id="KW-0472">Membrane</keyword>
<evidence type="ECO:0000256" key="2">
    <source>
        <dbReference type="ARBA" id="ARBA00023136"/>
    </source>
</evidence>
<reference evidence="4 5" key="1">
    <citation type="submission" date="2020-04" db="EMBL/GenBank/DDBJ databases">
        <authorList>
            <person name="Klaysubun C."/>
            <person name="Duangmal K."/>
            <person name="Lipun K."/>
        </authorList>
    </citation>
    <scope>NUCLEOTIDE SEQUENCE [LARGE SCALE GENOMIC DNA]</scope>
    <source>
        <strain evidence="4 5">K10HN5</strain>
    </source>
</reference>
<protein>
    <recommendedName>
        <fullName evidence="6">Mce-associated membrane protein</fullName>
    </recommendedName>
</protein>
<dbReference type="Proteomes" id="UP000820669">
    <property type="component" value="Unassembled WGS sequence"/>
</dbReference>
<dbReference type="RefSeq" id="WP_169383604.1">
    <property type="nucleotide sequence ID" value="NZ_JAAXLA010000049.1"/>
</dbReference>
<evidence type="ECO:0000256" key="1">
    <source>
        <dbReference type="ARBA" id="ARBA00004370"/>
    </source>
</evidence>
<name>A0ABX1SIY2_9PSEU</name>
<evidence type="ECO:0000313" key="4">
    <source>
        <dbReference type="EMBL" id="NMI00124.1"/>
    </source>
</evidence>